<dbReference type="Proteomes" id="UP000315133">
    <property type="component" value="Unassembled WGS sequence"/>
</dbReference>
<accession>A0A543K5H1</accession>
<evidence type="ECO:0000313" key="1">
    <source>
        <dbReference type="EMBL" id="TQM90294.1"/>
    </source>
</evidence>
<evidence type="ECO:0000313" key="2">
    <source>
        <dbReference type="Proteomes" id="UP000315133"/>
    </source>
</evidence>
<reference evidence="1 2" key="1">
    <citation type="submission" date="2019-06" db="EMBL/GenBank/DDBJ databases">
        <title>Sequencing the genomes of 1000 actinobacteria strains.</title>
        <authorList>
            <person name="Klenk H.-P."/>
        </authorList>
    </citation>
    <scope>NUCLEOTIDE SEQUENCE [LARGE SCALE GENOMIC DNA]</scope>
    <source>
        <strain evidence="1 2">DSM 12362</strain>
    </source>
</reference>
<dbReference type="AlphaFoldDB" id="A0A543K5H1"/>
<sequence length="92" mass="9717">MHGTVTLRNGCVGLGYTNEERDQEFATLGVPLPATWDAGTQTVSGTGYEFVVGDTLDLSGQLIDDEAALPSACRGGTRRILVSNDSWIRSAG</sequence>
<organism evidence="1 2">
    <name type="scientific">Ornithinimicrobium humiphilum</name>
    <dbReference type="NCBI Taxonomy" id="125288"/>
    <lineage>
        <taxon>Bacteria</taxon>
        <taxon>Bacillati</taxon>
        <taxon>Actinomycetota</taxon>
        <taxon>Actinomycetes</taxon>
        <taxon>Micrococcales</taxon>
        <taxon>Ornithinimicrobiaceae</taxon>
        <taxon>Ornithinimicrobium</taxon>
    </lineage>
</organism>
<proteinExistence type="predicted"/>
<name>A0A543K5H1_9MICO</name>
<dbReference type="EMBL" id="VFPU01000004">
    <property type="protein sequence ID" value="TQM90294.1"/>
    <property type="molecule type" value="Genomic_DNA"/>
</dbReference>
<gene>
    <name evidence="1" type="ORF">FB476_3247</name>
</gene>
<keyword evidence="2" id="KW-1185">Reference proteome</keyword>
<protein>
    <submittedName>
        <fullName evidence="1">Uncharacterized protein</fullName>
    </submittedName>
</protein>
<comment type="caution">
    <text evidence="1">The sequence shown here is derived from an EMBL/GenBank/DDBJ whole genome shotgun (WGS) entry which is preliminary data.</text>
</comment>